<dbReference type="KEGG" id="hir:HETIRDRAFT_51383"/>
<evidence type="ECO:0000313" key="2">
    <source>
        <dbReference type="EMBL" id="ETW81583.1"/>
    </source>
</evidence>
<dbReference type="eggNOG" id="ENOG502RTMK">
    <property type="taxonomic scope" value="Eukaryota"/>
</dbReference>
<dbReference type="CDD" id="cd11577">
    <property type="entry name" value="GH71"/>
    <property type="match status" value="1"/>
</dbReference>
<keyword evidence="2" id="KW-0378">Hydrolase</keyword>
<evidence type="ECO:0000313" key="3">
    <source>
        <dbReference type="Proteomes" id="UP000030671"/>
    </source>
</evidence>
<dbReference type="GeneID" id="20678179"/>
<sequence>MPSPTSSNVQPAPSAPPQASPGASRKYVIAHHMVGNTYPYTVDNWVADITLAHAHGIDGFALNMGRDDWQPARVADAYHAANMSGTGFKLFLSFDMSSLPCSSPNDAATLRNYITTYAMHPNQLIYDGRVFVSTFAGESCTFGQASPAQGWSSQFTQHPQLTGRNAVYFVPSFFVDPNTFSTFNDAMDGALNWNSGWPITLTTSSANSILSSVGVSLSSLTSSVGSIVQKTLSRFVTSTDSDTQYIKGLSTMSNKGRKRAYMATVSPWFFTHYSPQTFNKNFIYYADSHLYPARWETLISSRDKVDIVEIVTWNDYGESHYIGPIEGAQPNSQAWVDGLNHTGWLDMTSYYATAFKTGAYPAITKDKIYMWSRTHPRDANAPDPVGKPANFELTEDALWAVAMTTAPATVTLSTGNGKMQAFNVPAGMNKLSIPISAGGTMHGTIARNGKTVVDFHPQGFTFNGSPQTYNYNAFVAVSN</sequence>
<organism evidence="2 3">
    <name type="scientific">Heterobasidion irregulare (strain TC 32-1)</name>
    <dbReference type="NCBI Taxonomy" id="747525"/>
    <lineage>
        <taxon>Eukaryota</taxon>
        <taxon>Fungi</taxon>
        <taxon>Dikarya</taxon>
        <taxon>Basidiomycota</taxon>
        <taxon>Agaricomycotina</taxon>
        <taxon>Agaricomycetes</taxon>
        <taxon>Russulales</taxon>
        <taxon>Bondarzewiaceae</taxon>
        <taxon>Heterobasidion</taxon>
        <taxon>Heterobasidion annosum species complex</taxon>
    </lineage>
</organism>
<dbReference type="Proteomes" id="UP000030671">
    <property type="component" value="Unassembled WGS sequence"/>
</dbReference>
<dbReference type="AlphaFoldDB" id="W4K6Z7"/>
<gene>
    <name evidence="2" type="ORF">HETIRDRAFT_51383</name>
</gene>
<dbReference type="HOGENOM" id="CLU_019141_4_0_1"/>
<accession>W4K6Z7</accession>
<reference evidence="2 3" key="1">
    <citation type="journal article" date="2012" name="New Phytol.">
        <title>Insight into trade-off between wood decay and parasitism from the genome of a fungal forest pathogen.</title>
        <authorList>
            <person name="Olson A."/>
            <person name="Aerts A."/>
            <person name="Asiegbu F."/>
            <person name="Belbahri L."/>
            <person name="Bouzid O."/>
            <person name="Broberg A."/>
            <person name="Canback B."/>
            <person name="Coutinho P.M."/>
            <person name="Cullen D."/>
            <person name="Dalman K."/>
            <person name="Deflorio G."/>
            <person name="van Diepen L.T."/>
            <person name="Dunand C."/>
            <person name="Duplessis S."/>
            <person name="Durling M."/>
            <person name="Gonthier P."/>
            <person name="Grimwood J."/>
            <person name="Fossdal C.G."/>
            <person name="Hansson D."/>
            <person name="Henrissat B."/>
            <person name="Hietala A."/>
            <person name="Himmelstrand K."/>
            <person name="Hoffmeister D."/>
            <person name="Hogberg N."/>
            <person name="James T.Y."/>
            <person name="Karlsson M."/>
            <person name="Kohler A."/>
            <person name="Kues U."/>
            <person name="Lee Y.H."/>
            <person name="Lin Y.C."/>
            <person name="Lind M."/>
            <person name="Lindquist E."/>
            <person name="Lombard V."/>
            <person name="Lucas S."/>
            <person name="Lunden K."/>
            <person name="Morin E."/>
            <person name="Murat C."/>
            <person name="Park J."/>
            <person name="Raffaello T."/>
            <person name="Rouze P."/>
            <person name="Salamov A."/>
            <person name="Schmutz J."/>
            <person name="Solheim H."/>
            <person name="Stahlberg J."/>
            <person name="Velez H."/>
            <person name="de Vries R.P."/>
            <person name="Wiebenga A."/>
            <person name="Woodward S."/>
            <person name="Yakovlev I."/>
            <person name="Garbelotto M."/>
            <person name="Martin F."/>
            <person name="Grigoriev I.V."/>
            <person name="Stenlid J."/>
        </authorList>
    </citation>
    <scope>NUCLEOTIDE SEQUENCE [LARGE SCALE GENOMIC DNA]</scope>
    <source>
        <strain evidence="2 3">TC 32-1</strain>
    </source>
</reference>
<evidence type="ECO:0000256" key="1">
    <source>
        <dbReference type="SAM" id="MobiDB-lite"/>
    </source>
</evidence>
<feature type="compositionally biased region" description="Low complexity" evidence="1">
    <location>
        <begin position="1"/>
        <end position="12"/>
    </location>
</feature>
<keyword evidence="3" id="KW-1185">Reference proteome</keyword>
<protein>
    <submittedName>
        <fullName evidence="2">Glycoside hydrolase family 71 protein</fullName>
    </submittedName>
</protein>
<name>W4K6Z7_HETIT</name>
<dbReference type="RefSeq" id="XP_009545841.1">
    <property type="nucleotide sequence ID" value="XM_009547546.1"/>
</dbReference>
<dbReference type="Gene3D" id="3.20.20.80">
    <property type="entry name" value="Glycosidases"/>
    <property type="match status" value="1"/>
</dbReference>
<dbReference type="GO" id="GO:0051118">
    <property type="term" value="F:glucan endo-1,3-alpha-glucosidase activity"/>
    <property type="evidence" value="ECO:0007669"/>
    <property type="project" value="InterPro"/>
</dbReference>
<dbReference type="OrthoDB" id="3257981at2759"/>
<dbReference type="EMBL" id="KI925458">
    <property type="protein sequence ID" value="ETW81583.1"/>
    <property type="molecule type" value="Genomic_DNA"/>
</dbReference>
<dbReference type="Pfam" id="PF03659">
    <property type="entry name" value="Glyco_hydro_71"/>
    <property type="match status" value="1"/>
</dbReference>
<feature type="region of interest" description="Disordered" evidence="1">
    <location>
        <begin position="1"/>
        <end position="21"/>
    </location>
</feature>
<dbReference type="InterPro" id="IPR005197">
    <property type="entry name" value="Glyco_hydro_71"/>
</dbReference>
<dbReference type="InParanoid" id="W4K6Z7"/>
<proteinExistence type="predicted"/>